<dbReference type="OrthoDB" id="2657661at2759"/>
<keyword evidence="4" id="KW-1185">Reference proteome</keyword>
<accession>A0A286UJT6</accession>
<feature type="transmembrane region" description="Helical" evidence="2">
    <location>
        <begin position="612"/>
        <end position="633"/>
    </location>
</feature>
<keyword evidence="2" id="KW-0472">Membrane</keyword>
<name>A0A286UJT6_9AGAM</name>
<evidence type="ECO:0000313" key="3">
    <source>
        <dbReference type="EMBL" id="PAV19881.1"/>
    </source>
</evidence>
<proteinExistence type="predicted"/>
<comment type="caution">
    <text evidence="3">The sequence shown here is derived from an EMBL/GenBank/DDBJ whole genome shotgun (WGS) entry which is preliminary data.</text>
</comment>
<feature type="transmembrane region" description="Helical" evidence="2">
    <location>
        <begin position="485"/>
        <end position="506"/>
    </location>
</feature>
<evidence type="ECO:0000256" key="1">
    <source>
        <dbReference type="SAM" id="MobiDB-lite"/>
    </source>
</evidence>
<dbReference type="EMBL" id="NBII01000004">
    <property type="protein sequence ID" value="PAV19881.1"/>
    <property type="molecule type" value="Genomic_DNA"/>
</dbReference>
<reference evidence="3 4" key="1">
    <citation type="journal article" date="2017" name="Mol. Ecol.">
        <title>Comparative and population genomic landscape of Phellinus noxius: A hypervariable fungus causing root rot in trees.</title>
        <authorList>
            <person name="Chung C.L."/>
            <person name="Lee T.J."/>
            <person name="Akiba M."/>
            <person name="Lee H.H."/>
            <person name="Kuo T.H."/>
            <person name="Liu D."/>
            <person name="Ke H.M."/>
            <person name="Yokoi T."/>
            <person name="Roa M.B."/>
            <person name="Lu M.J."/>
            <person name="Chang Y.Y."/>
            <person name="Ann P.J."/>
            <person name="Tsai J.N."/>
            <person name="Chen C.Y."/>
            <person name="Tzean S.S."/>
            <person name="Ota Y."/>
            <person name="Hattori T."/>
            <person name="Sahashi N."/>
            <person name="Liou R.F."/>
            <person name="Kikuchi T."/>
            <person name="Tsai I.J."/>
        </authorList>
    </citation>
    <scope>NUCLEOTIDE SEQUENCE [LARGE SCALE GENOMIC DNA]</scope>
    <source>
        <strain evidence="3 4">FFPRI411160</strain>
    </source>
</reference>
<keyword evidence="2" id="KW-0812">Transmembrane</keyword>
<feature type="transmembrane region" description="Helical" evidence="2">
    <location>
        <begin position="518"/>
        <end position="538"/>
    </location>
</feature>
<dbReference type="STRING" id="2282107.A0A286UJT6"/>
<gene>
    <name evidence="3" type="ORF">PNOK_0481500</name>
</gene>
<feature type="region of interest" description="Disordered" evidence="1">
    <location>
        <begin position="667"/>
        <end position="710"/>
    </location>
</feature>
<keyword evidence="2" id="KW-1133">Transmembrane helix</keyword>
<feature type="compositionally biased region" description="Basic residues" evidence="1">
    <location>
        <begin position="697"/>
        <end position="707"/>
    </location>
</feature>
<sequence>MVRMNSLSFMNVIKKLLYLLLSKAKGSLQWLLLLFSKLTRLYNIDAHKKPRKKTCDDEATDKGRNTSSIRSTLVASVVPSPLYKEEQITPFSTVAPSTTYKAPSHPYSRPRPNLDLGSYPYSPSLPRVEENGDHEPAVMSPGRMTAEPESIIVLYPSPLTITPSERPRYDREIEIKSKSAPIKFDPIGTFISCRDQGNDFWEYNVHPEGLPYYKHVGRFTYLTEAHVGNMNSQTHMRLLQCIQYIEVEADKFRNGDDKLMVADNGGTIEDEDVEVVIEVDDKIKWSYYMVDMKRRNIFWLEGYEFPEGHGVERKQQLCHMLEFEFWQHIEHFPNRSPMDGLLEQIMGELNYMKIDVITSADTTAPYSEGDFSSLISSFKHLHSLRNSQTASAYVVVCCARIMAVIANERHCNFYGFNGARLSATQSVRESQKKERSWLVRIMSPLLFYAPETHLKNLERLFVDGVIKDRRWKSFQSKLERDWEGFVLTSTVLLNANVAILSVPIVISDQNSWASPAAIASQVSIVVSLGSIIIGLLLVRQIRISAKNDEYTATDAMTYLTRREHEQLGLETMAIQYSLPYALLMWGMVTFLAAIAIASFLKMPGQPLNLVRGIFAFAWIFILPLIVWTVITGWETTQKMHWKEIAVVRWWHAASSKVKSLGGYKKGENGDVESGSITELPPLNEEMESESSSQDGKKARRPSWRPRFRVPGPVRRLTSNYF</sequence>
<protein>
    <submittedName>
        <fullName evidence="3">Uncharacterized protein</fullName>
    </submittedName>
</protein>
<dbReference type="InParanoid" id="A0A286UJT6"/>
<dbReference type="Proteomes" id="UP000217199">
    <property type="component" value="Unassembled WGS sequence"/>
</dbReference>
<feature type="region of interest" description="Disordered" evidence="1">
    <location>
        <begin position="95"/>
        <end position="132"/>
    </location>
</feature>
<evidence type="ECO:0000313" key="4">
    <source>
        <dbReference type="Proteomes" id="UP000217199"/>
    </source>
</evidence>
<dbReference type="AlphaFoldDB" id="A0A286UJT6"/>
<organism evidence="3 4">
    <name type="scientific">Pyrrhoderma noxium</name>
    <dbReference type="NCBI Taxonomy" id="2282107"/>
    <lineage>
        <taxon>Eukaryota</taxon>
        <taxon>Fungi</taxon>
        <taxon>Dikarya</taxon>
        <taxon>Basidiomycota</taxon>
        <taxon>Agaricomycotina</taxon>
        <taxon>Agaricomycetes</taxon>
        <taxon>Hymenochaetales</taxon>
        <taxon>Hymenochaetaceae</taxon>
        <taxon>Pyrrhoderma</taxon>
    </lineage>
</organism>
<evidence type="ECO:0000256" key="2">
    <source>
        <dbReference type="SAM" id="Phobius"/>
    </source>
</evidence>
<feature type="transmembrane region" description="Helical" evidence="2">
    <location>
        <begin position="580"/>
        <end position="600"/>
    </location>
</feature>